<organism evidence="1 2">
    <name type="scientific">Peronosclerospora sorghi</name>
    <dbReference type="NCBI Taxonomy" id="230839"/>
    <lineage>
        <taxon>Eukaryota</taxon>
        <taxon>Sar</taxon>
        <taxon>Stramenopiles</taxon>
        <taxon>Oomycota</taxon>
        <taxon>Peronosporomycetes</taxon>
        <taxon>Peronosporales</taxon>
        <taxon>Peronosporaceae</taxon>
        <taxon>Peronosclerospora</taxon>
    </lineage>
</organism>
<gene>
    <name evidence="1" type="ORF">PsorP6_001362</name>
</gene>
<dbReference type="Proteomes" id="UP001163321">
    <property type="component" value="Chromosome 1"/>
</dbReference>
<evidence type="ECO:0000313" key="1">
    <source>
        <dbReference type="EMBL" id="KAI9921571.1"/>
    </source>
</evidence>
<sequence length="122" mass="13772">MVPPDAIGDREVLQKVRYWRRWARDFCLHAPHGDDDPVGILDRLRNWTSMLAMVSATVTASALITEAGDSSATAFSERMGIFCRKSNAKISRVTLREWRPRSFGATRAVSIPYTVCKKVFLL</sequence>
<name>A0ACC0WUD3_9STRA</name>
<dbReference type="EMBL" id="CM047580">
    <property type="protein sequence ID" value="KAI9921571.1"/>
    <property type="molecule type" value="Genomic_DNA"/>
</dbReference>
<keyword evidence="2" id="KW-1185">Reference proteome</keyword>
<evidence type="ECO:0000313" key="2">
    <source>
        <dbReference type="Proteomes" id="UP001163321"/>
    </source>
</evidence>
<protein>
    <submittedName>
        <fullName evidence="1">Uncharacterized protein</fullName>
    </submittedName>
</protein>
<reference evidence="1 2" key="1">
    <citation type="journal article" date="2022" name="bioRxiv">
        <title>The genome of the oomycete Peronosclerospora sorghi, a cosmopolitan pathogen of maize and sorghum, is inflated with dispersed pseudogenes.</title>
        <authorList>
            <person name="Fletcher K."/>
            <person name="Martin F."/>
            <person name="Isakeit T."/>
            <person name="Cavanaugh K."/>
            <person name="Magill C."/>
            <person name="Michelmore R."/>
        </authorList>
    </citation>
    <scope>NUCLEOTIDE SEQUENCE [LARGE SCALE GENOMIC DNA]</scope>
    <source>
        <strain evidence="1">P6</strain>
    </source>
</reference>
<accession>A0ACC0WUD3</accession>
<proteinExistence type="predicted"/>
<comment type="caution">
    <text evidence="1">The sequence shown here is derived from an EMBL/GenBank/DDBJ whole genome shotgun (WGS) entry which is preliminary data.</text>
</comment>